<dbReference type="PROSITE" id="PS00028">
    <property type="entry name" value="ZINC_FINGER_C2H2_1"/>
    <property type="match status" value="1"/>
</dbReference>
<proteinExistence type="predicted"/>
<dbReference type="EMBL" id="JACEFI010000004">
    <property type="protein sequence ID" value="KAH0599003.1"/>
    <property type="molecule type" value="Genomic_DNA"/>
</dbReference>
<dbReference type="PANTHER" id="PTHR35391">
    <property type="entry name" value="C2H2-TYPE DOMAIN-CONTAINING PROTEIN-RELATED"/>
    <property type="match status" value="1"/>
</dbReference>
<keyword evidence="4" id="KW-1185">Reference proteome</keyword>
<evidence type="ECO:0000259" key="2">
    <source>
        <dbReference type="PROSITE" id="PS00028"/>
    </source>
</evidence>
<evidence type="ECO:0000256" key="1">
    <source>
        <dbReference type="SAM" id="MobiDB-lite"/>
    </source>
</evidence>
<feature type="region of interest" description="Disordered" evidence="1">
    <location>
        <begin position="277"/>
        <end position="334"/>
    </location>
</feature>
<dbReference type="PANTHER" id="PTHR35391:SF7">
    <property type="entry name" value="C2H2-TYPE DOMAIN-CONTAINING PROTEIN"/>
    <property type="match status" value="1"/>
</dbReference>
<feature type="region of interest" description="Disordered" evidence="1">
    <location>
        <begin position="449"/>
        <end position="532"/>
    </location>
</feature>
<dbReference type="Proteomes" id="UP000764110">
    <property type="component" value="Unassembled WGS sequence"/>
</dbReference>
<feature type="compositionally biased region" description="Polar residues" evidence="1">
    <location>
        <begin position="310"/>
        <end position="322"/>
    </location>
</feature>
<organism evidence="3 4">
    <name type="scientific">Metarhizium humberi</name>
    <dbReference type="NCBI Taxonomy" id="2596975"/>
    <lineage>
        <taxon>Eukaryota</taxon>
        <taxon>Fungi</taxon>
        <taxon>Dikarya</taxon>
        <taxon>Ascomycota</taxon>
        <taxon>Pezizomycotina</taxon>
        <taxon>Sordariomycetes</taxon>
        <taxon>Hypocreomycetidae</taxon>
        <taxon>Hypocreales</taxon>
        <taxon>Clavicipitaceae</taxon>
        <taxon>Metarhizium</taxon>
    </lineage>
</organism>
<evidence type="ECO:0000313" key="3">
    <source>
        <dbReference type="EMBL" id="KAH0599003.1"/>
    </source>
</evidence>
<evidence type="ECO:0000313" key="4">
    <source>
        <dbReference type="Proteomes" id="UP000764110"/>
    </source>
</evidence>
<comment type="caution">
    <text evidence="3">The sequence shown here is derived from an EMBL/GenBank/DDBJ whole genome shotgun (WGS) entry which is preliminary data.</text>
</comment>
<feature type="compositionally biased region" description="Acidic residues" evidence="1">
    <location>
        <begin position="469"/>
        <end position="484"/>
    </location>
</feature>
<dbReference type="AlphaFoldDB" id="A0A9P8MEP2"/>
<dbReference type="InterPro" id="IPR013087">
    <property type="entry name" value="Znf_C2H2_type"/>
</dbReference>
<gene>
    <name evidence="3" type="ORF">MHUMG1_03117</name>
</gene>
<feature type="domain" description="C2H2-type" evidence="2">
    <location>
        <begin position="366"/>
        <end position="388"/>
    </location>
</feature>
<accession>A0A9P8MEP2</accession>
<protein>
    <recommendedName>
        <fullName evidence="2">C2H2-type domain-containing protein</fullName>
    </recommendedName>
</protein>
<reference evidence="3 4" key="1">
    <citation type="submission" date="2020-07" db="EMBL/GenBank/DDBJ databases">
        <title>Metarhizium humberi genome.</title>
        <authorList>
            <person name="Lysoe E."/>
        </authorList>
    </citation>
    <scope>NUCLEOTIDE SEQUENCE [LARGE SCALE GENOMIC DNA]</scope>
    <source>
        <strain evidence="3 4">ESALQ1638</strain>
    </source>
</reference>
<feature type="compositionally biased region" description="Acidic residues" evidence="1">
    <location>
        <begin position="452"/>
        <end position="461"/>
    </location>
</feature>
<sequence>MIRRGESLCARNGVTAGRSFLLNVHLGPSKQLDHKNSAGEAGEIHMAPSSIADRVAQCLGGFRGIASACRDMQLDERKESIIAAVNDELARFKLWSGNIGAHRTGPSSLDHRLRDSSPLTQQVARLLDELTTSIDEVEAILSGKTTPWDEEVIEGCDIDAELKEILGDAKFEFDSELAQLSVDIADIINSLLRLSMSIRNPAPHDHFMSTEYAEDSYFSDFDVRHVEAKYKDANQDLVRRLGKAISRRRRYFKYRESHHAKLSRGLDLDQGCTEAGEKSTVASSVPLAMKDPGNSAPLFGELDEDDHSETGNSQTSYATTAPESEKLRVPPLPEQYKKGPFQYKEYSRRHEWMDHVLQKHWKTWRCPGSCQGYWSSEASLKRHVQETHSDIVSTGDLNASIARNERMKPLDAKTECPLCRESLDSIKKYQQHVGKHLVDLALFALPKTGDREDSDDFDEMGDDKVVDSSEVDEDDNVDDNDEVAVDNGQDQADELDDQAELCTTKRRGRHGRPQSGGSKSIPPKKQMPTASAKVNRAVWQCVRITVYFNTRDQVIIRNSAPVMRATGRLLWTFSARIARCPVVAIASPDDGGPNG</sequence>
<name>A0A9P8MEP2_9HYPO</name>